<protein>
    <submittedName>
        <fullName evidence="2">Uncharacterized protein</fullName>
    </submittedName>
</protein>
<reference evidence="2 3" key="1">
    <citation type="submission" date="2019-09" db="EMBL/GenBank/DDBJ databases">
        <title>Acinetobacter sp. C16S1 isolated from saline soil.</title>
        <authorList>
            <person name="Xu L."/>
            <person name="Sun J.-Q."/>
        </authorList>
    </citation>
    <scope>NUCLEOTIDE SEQUENCE [LARGE SCALE GENOMIC DNA]</scope>
    <source>
        <strain evidence="2 3">C16S1</strain>
    </source>
</reference>
<gene>
    <name evidence="2" type="ORF">F2A31_14220</name>
</gene>
<keyword evidence="1" id="KW-1133">Transmembrane helix</keyword>
<organism evidence="2 3">
    <name type="scientific">Acinetobacter suaedae</name>
    <dbReference type="NCBI Taxonomy" id="2609668"/>
    <lineage>
        <taxon>Bacteria</taxon>
        <taxon>Pseudomonadati</taxon>
        <taxon>Pseudomonadota</taxon>
        <taxon>Gammaproteobacteria</taxon>
        <taxon>Moraxellales</taxon>
        <taxon>Moraxellaceae</taxon>
        <taxon>Acinetobacter</taxon>
    </lineage>
</organism>
<evidence type="ECO:0000313" key="3">
    <source>
        <dbReference type="Proteomes" id="UP000325177"/>
    </source>
</evidence>
<dbReference type="AlphaFoldDB" id="A0A5P1UXF5"/>
<dbReference type="KEGG" id="asue:F2A31_14220"/>
<feature type="transmembrane region" description="Helical" evidence="1">
    <location>
        <begin position="6"/>
        <end position="25"/>
    </location>
</feature>
<evidence type="ECO:0000313" key="2">
    <source>
        <dbReference type="EMBL" id="QER40793.1"/>
    </source>
</evidence>
<keyword evidence="1" id="KW-0472">Membrane</keyword>
<sequence length="66" mass="7778">MGHQPFCVTIIGSFFVSFAFFAHIIRINGSISNAYQYFFAYKNIVKRFNTTKNCSICKQWWPYRPA</sequence>
<name>A0A5P1UXF5_9GAMM</name>
<proteinExistence type="predicted"/>
<evidence type="ECO:0000256" key="1">
    <source>
        <dbReference type="SAM" id="Phobius"/>
    </source>
</evidence>
<dbReference type="EMBL" id="CP043909">
    <property type="protein sequence ID" value="QER40793.1"/>
    <property type="molecule type" value="Genomic_DNA"/>
</dbReference>
<dbReference type="Proteomes" id="UP000325177">
    <property type="component" value="Chromosome"/>
</dbReference>
<keyword evidence="3" id="KW-1185">Reference proteome</keyword>
<accession>A0A5P1UXF5</accession>
<keyword evidence="1" id="KW-0812">Transmembrane</keyword>